<evidence type="ECO:0000256" key="4">
    <source>
        <dbReference type="ARBA" id="ARBA00022723"/>
    </source>
</evidence>
<feature type="chain" id="PRO_5014941823" evidence="9">
    <location>
        <begin position="22"/>
        <end position="741"/>
    </location>
</feature>
<accession>A0A2M8RXI8</accession>
<dbReference type="InterPro" id="IPR011050">
    <property type="entry name" value="Pectin_lyase_fold/virulence"/>
</dbReference>
<gene>
    <name evidence="13" type="ORF">CVP04_02885</name>
</gene>
<comment type="caution">
    <text evidence="13">The sequence shown here is derived from an EMBL/GenBank/DDBJ whole genome shotgun (WGS) entry which is preliminary data.</text>
</comment>
<evidence type="ECO:0000259" key="12">
    <source>
        <dbReference type="Pfam" id="PF25850"/>
    </source>
</evidence>
<dbReference type="InterPro" id="IPR058863">
    <property type="entry name" value="PelX-like_Ig"/>
</dbReference>
<evidence type="ECO:0000256" key="9">
    <source>
        <dbReference type="SAM" id="SignalP"/>
    </source>
</evidence>
<keyword evidence="5 9" id="KW-0732">Signal</keyword>
<dbReference type="SUPFAM" id="SSF51126">
    <property type="entry name" value="Pectin lyase-like"/>
    <property type="match status" value="1"/>
</dbReference>
<keyword evidence="3" id="KW-0964">Secreted</keyword>
<evidence type="ECO:0000259" key="10">
    <source>
        <dbReference type="Pfam" id="PF22842"/>
    </source>
</evidence>
<name>A0A2M8RXI8_9PAST</name>
<feature type="signal peptide" evidence="9">
    <location>
        <begin position="1"/>
        <end position="21"/>
    </location>
</feature>
<comment type="similarity">
    <text evidence="8">Belongs to the polysaccharide lyase 9 family.</text>
</comment>
<keyword evidence="14" id="KW-1185">Reference proteome</keyword>
<protein>
    <submittedName>
        <fullName evidence="13">Exopolygalacturonate lyase</fullName>
    </submittedName>
</protein>
<dbReference type="InterPro" id="IPR058953">
    <property type="entry name" value="PelX-like_N"/>
</dbReference>
<sequence length="741" mass="81615">MLNKKLASLFYLTLFSTSGFASVVDPSTLVWKSLTFGQSTDLNFGSTILPEKVGLNETTVDGQPVQAGALQPKFTIESRGGKLANSHEGMTYYYTELPIDTNFVLSADVYLDQLGPETGAKPNRQEGAGIMVRDIIGKPREVPQPVGYEEFPAASNMVMNLLRSNAKEHNGKININASFREGIKDPWGTAGNRLVREDYAEGIEFENKKLRLTLEKNDQGFILTSQQDGKEYKKVLDKVKPGILANQNPDKQYLGFFASRNAKITVENVDLTLSDGKKVKPADFSAKPLPLVVNIESSDKALGNDYVFQARANYKGRFIVTQGKKTLFESPVINAGDYFRHNVKLSEKQTALQVRFVPQTALKEKQFETQLEISKYSLKNPSLIYAATQGTAEGDGSQQKPFDLTTALALLPPGGTLVLQAGEYPATTIATQLSGRKDAPKTLKGEAGKVKFVGEVLHQASFWNVEDIEVAGASLIVQGSHNNFSRIITHDAPDTGFQITSAEKIGRPLWASHNVVTDSISFNNKDDSQINADGFAAKMRIGDGNTFIRCISHHNVDDGWDLFNKVEDGANGVVTIKDSIAFMNGQTLTLKSKSASIGNGFKLGGEGIPVNHIVQNNLAFRNNMDGFTDNFNPGTLDIENNVAIDNKRFNFLFRKSPYENGPKQGTFKNNRSFRFYQESKYTDVVNGEVLQNNAFLDSTEMTPAQTEILKKLQALSDVQDADGQTVLEQVKQIQALLRENQ</sequence>
<dbReference type="Gene3D" id="2.160.20.10">
    <property type="entry name" value="Single-stranded right-handed beta-helix, Pectin lyase-like"/>
    <property type="match status" value="1"/>
</dbReference>
<feature type="domain" description="Pectate disaccharide-lyase-like N-terminal" evidence="11">
    <location>
        <begin position="33"/>
        <end position="275"/>
    </location>
</feature>
<evidence type="ECO:0000313" key="14">
    <source>
        <dbReference type="Proteomes" id="UP000230282"/>
    </source>
</evidence>
<evidence type="ECO:0000256" key="2">
    <source>
        <dbReference type="ARBA" id="ARBA00004613"/>
    </source>
</evidence>
<dbReference type="GO" id="GO:0005576">
    <property type="term" value="C:extracellular region"/>
    <property type="evidence" value="ECO:0007669"/>
    <property type="project" value="UniProtKB-SubCell"/>
</dbReference>
<keyword evidence="7 13" id="KW-0456">Lyase</keyword>
<dbReference type="Pfam" id="PF25850">
    <property type="entry name" value="PelX_Ig"/>
    <property type="match status" value="1"/>
</dbReference>
<evidence type="ECO:0000256" key="6">
    <source>
        <dbReference type="ARBA" id="ARBA00022837"/>
    </source>
</evidence>
<dbReference type="EMBL" id="PHGZ01000006">
    <property type="protein sequence ID" value="PJG83598.1"/>
    <property type="molecule type" value="Genomic_DNA"/>
</dbReference>
<organism evidence="13 14">
    <name type="scientific">Caviibacterium pharyngocola</name>
    <dbReference type="NCBI Taxonomy" id="28159"/>
    <lineage>
        <taxon>Bacteria</taxon>
        <taxon>Pseudomonadati</taxon>
        <taxon>Pseudomonadota</taxon>
        <taxon>Gammaproteobacteria</taxon>
        <taxon>Pasteurellales</taxon>
        <taxon>Pasteurellaceae</taxon>
        <taxon>Caviibacterium</taxon>
    </lineage>
</organism>
<dbReference type="PANTHER" id="PTHR40088">
    <property type="entry name" value="PECTATE LYASE (EUROFUNG)"/>
    <property type="match status" value="1"/>
</dbReference>
<dbReference type="InterPro" id="IPR052052">
    <property type="entry name" value="Polysaccharide_Lyase_9"/>
</dbReference>
<keyword evidence="4" id="KW-0479">Metal-binding</keyword>
<dbReference type="Proteomes" id="UP000230282">
    <property type="component" value="Unassembled WGS sequence"/>
</dbReference>
<dbReference type="OrthoDB" id="8660908at2"/>
<comment type="subcellular location">
    <subcellularLocation>
        <location evidence="2">Secreted</location>
    </subcellularLocation>
</comment>
<evidence type="ECO:0000256" key="8">
    <source>
        <dbReference type="ARBA" id="ARBA00038263"/>
    </source>
</evidence>
<dbReference type="GO" id="GO:0016837">
    <property type="term" value="F:carbon-oxygen lyase activity, acting on polysaccharides"/>
    <property type="evidence" value="ECO:0007669"/>
    <property type="project" value="TreeGrafter"/>
</dbReference>
<evidence type="ECO:0000259" key="11">
    <source>
        <dbReference type="Pfam" id="PF25849"/>
    </source>
</evidence>
<dbReference type="InterPro" id="IPR012334">
    <property type="entry name" value="Pectin_lyas_fold"/>
</dbReference>
<evidence type="ECO:0000256" key="1">
    <source>
        <dbReference type="ARBA" id="ARBA00001913"/>
    </source>
</evidence>
<proteinExistence type="inferred from homology"/>
<evidence type="ECO:0000256" key="3">
    <source>
        <dbReference type="ARBA" id="ARBA00022525"/>
    </source>
</evidence>
<dbReference type="RefSeq" id="WP_100296023.1">
    <property type="nucleotide sequence ID" value="NZ_PHGZ01000006.1"/>
</dbReference>
<dbReference type="Pfam" id="PF22842">
    <property type="entry name" value="Pel9A-like_beta_helix"/>
    <property type="match status" value="1"/>
</dbReference>
<dbReference type="InterPro" id="IPR053868">
    <property type="entry name" value="Pel9A-like_beta_helix"/>
</dbReference>
<dbReference type="Pfam" id="PF25849">
    <property type="entry name" value="PelX_N"/>
    <property type="match status" value="1"/>
</dbReference>
<dbReference type="PANTHER" id="PTHR40088:SF1">
    <property type="entry name" value="PECTATE LYASE PEL9"/>
    <property type="match status" value="1"/>
</dbReference>
<dbReference type="AlphaFoldDB" id="A0A2M8RXI8"/>
<evidence type="ECO:0000256" key="7">
    <source>
        <dbReference type="ARBA" id="ARBA00023239"/>
    </source>
</evidence>
<feature type="domain" description="Pectate disaccharide-lyase-like central Ig-like" evidence="12">
    <location>
        <begin position="294"/>
        <end position="375"/>
    </location>
</feature>
<reference evidence="13 14" key="1">
    <citation type="submission" date="2017-11" db="EMBL/GenBank/DDBJ databases">
        <title>Reclassification of Bisgaard taxon 5 as Caviibacterium pharyngocola gen. nov., sp. nov.</title>
        <authorList>
            <person name="Christensen H."/>
        </authorList>
    </citation>
    <scope>NUCLEOTIDE SEQUENCE [LARGE SCALE GENOMIC DNA]</scope>
    <source>
        <strain evidence="13 14">7_3</strain>
    </source>
</reference>
<keyword evidence="6" id="KW-0106">Calcium</keyword>
<feature type="domain" description="Pel9A-like right handed beta-helix region" evidence="10">
    <location>
        <begin position="476"/>
        <end position="662"/>
    </location>
</feature>
<comment type="cofactor">
    <cofactor evidence="1">
        <name>Ca(2+)</name>
        <dbReference type="ChEBI" id="CHEBI:29108"/>
    </cofactor>
</comment>
<evidence type="ECO:0000313" key="13">
    <source>
        <dbReference type="EMBL" id="PJG83598.1"/>
    </source>
</evidence>
<evidence type="ECO:0000256" key="5">
    <source>
        <dbReference type="ARBA" id="ARBA00022729"/>
    </source>
</evidence>